<dbReference type="Proteomes" id="UP000199025">
    <property type="component" value="Unassembled WGS sequence"/>
</dbReference>
<evidence type="ECO:0000313" key="4">
    <source>
        <dbReference type="Proteomes" id="UP000199025"/>
    </source>
</evidence>
<evidence type="ECO:0000256" key="1">
    <source>
        <dbReference type="SAM" id="MobiDB-lite"/>
    </source>
</evidence>
<keyword evidence="2" id="KW-0812">Transmembrane</keyword>
<protein>
    <submittedName>
        <fullName evidence="3">Uncharacterized protein</fullName>
    </submittedName>
</protein>
<gene>
    <name evidence="3" type="ORF">SAMN05421835_117112</name>
</gene>
<organism evidence="3 4">
    <name type="scientific">Amycolatopsis sacchari</name>
    <dbReference type="NCBI Taxonomy" id="115433"/>
    <lineage>
        <taxon>Bacteria</taxon>
        <taxon>Bacillati</taxon>
        <taxon>Actinomycetota</taxon>
        <taxon>Actinomycetes</taxon>
        <taxon>Pseudonocardiales</taxon>
        <taxon>Pseudonocardiaceae</taxon>
        <taxon>Amycolatopsis</taxon>
    </lineage>
</organism>
<dbReference type="RefSeq" id="WP_091512294.1">
    <property type="nucleotide sequence ID" value="NZ_CBDQZW010000013.1"/>
</dbReference>
<feature type="transmembrane region" description="Helical" evidence="2">
    <location>
        <begin position="38"/>
        <end position="66"/>
    </location>
</feature>
<dbReference type="EMBL" id="FORP01000017">
    <property type="protein sequence ID" value="SFK29643.1"/>
    <property type="molecule type" value="Genomic_DNA"/>
</dbReference>
<evidence type="ECO:0000313" key="3">
    <source>
        <dbReference type="EMBL" id="SFK29643.1"/>
    </source>
</evidence>
<keyword evidence="2" id="KW-0472">Membrane</keyword>
<sequence length="144" mass="14498">MRWRLPGGSGFPVGFVLVVVVATASVAAGATRHPLESLVALAVAAGVVAAVADPAPAFGTAVFGWYVYDGFVLGRRGELVFTPDSATAAVVLASAVAAVVGWGLVREVVAGSTPPLNPPVTGASAGRNVPDLPFARLSPEPPKR</sequence>
<dbReference type="STRING" id="115433.SAMN05421835_117112"/>
<dbReference type="AlphaFoldDB" id="A0A1I3YD29"/>
<keyword evidence="2" id="KW-1133">Transmembrane helix</keyword>
<evidence type="ECO:0000256" key="2">
    <source>
        <dbReference type="SAM" id="Phobius"/>
    </source>
</evidence>
<proteinExistence type="predicted"/>
<reference evidence="3 4" key="1">
    <citation type="submission" date="2016-10" db="EMBL/GenBank/DDBJ databases">
        <authorList>
            <person name="de Groot N.N."/>
        </authorList>
    </citation>
    <scope>NUCLEOTIDE SEQUENCE [LARGE SCALE GENOMIC DNA]</scope>
    <source>
        <strain evidence="3 4">DSM 44468</strain>
    </source>
</reference>
<feature type="transmembrane region" description="Helical" evidence="2">
    <location>
        <begin position="12"/>
        <end position="31"/>
    </location>
</feature>
<accession>A0A1I3YD29</accession>
<feature type="region of interest" description="Disordered" evidence="1">
    <location>
        <begin position="116"/>
        <end position="144"/>
    </location>
</feature>
<name>A0A1I3YD29_9PSEU</name>
<keyword evidence="4" id="KW-1185">Reference proteome</keyword>